<dbReference type="SUPFAM" id="SSF46689">
    <property type="entry name" value="Homeodomain-like"/>
    <property type="match status" value="2"/>
</dbReference>
<dbReference type="OrthoDB" id="9787988at2"/>
<dbReference type="PROSITE" id="PS01124">
    <property type="entry name" value="HTH_ARAC_FAMILY_2"/>
    <property type="match status" value="1"/>
</dbReference>
<dbReference type="Pfam" id="PF12833">
    <property type="entry name" value="HTH_18"/>
    <property type="match status" value="1"/>
</dbReference>
<dbReference type="PANTHER" id="PTHR43280:SF27">
    <property type="entry name" value="TRANSCRIPTIONAL REGULATOR MTLR"/>
    <property type="match status" value="1"/>
</dbReference>
<dbReference type="STRING" id="561061.SAMN05660862_0571"/>
<evidence type="ECO:0000259" key="4">
    <source>
        <dbReference type="PROSITE" id="PS01124"/>
    </source>
</evidence>
<organism evidence="5 6">
    <name type="scientific">Sphingobacterium psychroaquaticum</name>
    <dbReference type="NCBI Taxonomy" id="561061"/>
    <lineage>
        <taxon>Bacteria</taxon>
        <taxon>Pseudomonadati</taxon>
        <taxon>Bacteroidota</taxon>
        <taxon>Sphingobacteriia</taxon>
        <taxon>Sphingobacteriales</taxon>
        <taxon>Sphingobacteriaceae</taxon>
        <taxon>Sphingobacterium</taxon>
    </lineage>
</organism>
<dbReference type="EMBL" id="FXAU01000001">
    <property type="protein sequence ID" value="SMG10996.1"/>
    <property type="molecule type" value="Genomic_DNA"/>
</dbReference>
<proteinExistence type="predicted"/>
<evidence type="ECO:0000256" key="1">
    <source>
        <dbReference type="ARBA" id="ARBA00023015"/>
    </source>
</evidence>
<keyword evidence="2 5" id="KW-0238">DNA-binding</keyword>
<keyword evidence="6" id="KW-1185">Reference proteome</keyword>
<evidence type="ECO:0000256" key="2">
    <source>
        <dbReference type="ARBA" id="ARBA00023125"/>
    </source>
</evidence>
<gene>
    <name evidence="5" type="ORF">SAMN05660862_0571</name>
</gene>
<dbReference type="RefSeq" id="WP_085471438.1">
    <property type="nucleotide sequence ID" value="NZ_FXAU01000001.1"/>
</dbReference>
<accession>A0A1X7I8Q1</accession>
<dbReference type="InterPro" id="IPR018062">
    <property type="entry name" value="HTH_AraC-typ_CS"/>
</dbReference>
<dbReference type="GO" id="GO:0003700">
    <property type="term" value="F:DNA-binding transcription factor activity"/>
    <property type="evidence" value="ECO:0007669"/>
    <property type="project" value="InterPro"/>
</dbReference>
<dbReference type="InterPro" id="IPR009057">
    <property type="entry name" value="Homeodomain-like_sf"/>
</dbReference>
<dbReference type="GO" id="GO:0043565">
    <property type="term" value="F:sequence-specific DNA binding"/>
    <property type="evidence" value="ECO:0007669"/>
    <property type="project" value="InterPro"/>
</dbReference>
<name>A0A1X7I8Q1_9SPHI</name>
<protein>
    <submittedName>
        <fullName evidence="5">AraC-type DNA-binding protein</fullName>
    </submittedName>
</protein>
<evidence type="ECO:0000256" key="3">
    <source>
        <dbReference type="ARBA" id="ARBA00023163"/>
    </source>
</evidence>
<sequence>MHIQRLNHIQEDQGAILIRHDRAPQNHNVWHYHDELEFIQITKGKGTFVAGDRIFKFSDGDSMLIGSNIPHYWLFDEEFLQTDAVAKVDIRVIHFKPDFMGNDFWSLKESSAIKQGYQRAKRILYFSEDDACIADFFRQLSPHSSFKQLLSLLDTLDYIGQKTDAQLLISESHSNFQQEEDYLRMNKILDYIRLNYKQKIQLQYVAQLAGLTENSFCRYFKQKTGKTLIQFINELRITHACKLLMEEKMAIKEVCFESGFQNFVSFHKTFKAIVGLTPVQYRVGRE</sequence>
<dbReference type="Gene3D" id="1.10.10.60">
    <property type="entry name" value="Homeodomain-like"/>
    <property type="match status" value="2"/>
</dbReference>
<dbReference type="InterPro" id="IPR011051">
    <property type="entry name" value="RmlC_Cupin_sf"/>
</dbReference>
<feature type="domain" description="HTH araC/xylS-type" evidence="4">
    <location>
        <begin position="186"/>
        <end position="284"/>
    </location>
</feature>
<dbReference type="PROSITE" id="PS00041">
    <property type="entry name" value="HTH_ARAC_FAMILY_1"/>
    <property type="match status" value="1"/>
</dbReference>
<reference evidence="5 6" key="1">
    <citation type="submission" date="2017-04" db="EMBL/GenBank/DDBJ databases">
        <authorList>
            <person name="Afonso C.L."/>
            <person name="Miller P.J."/>
            <person name="Scott M.A."/>
            <person name="Spackman E."/>
            <person name="Goraichik I."/>
            <person name="Dimitrov K.M."/>
            <person name="Suarez D.L."/>
            <person name="Swayne D.E."/>
        </authorList>
    </citation>
    <scope>NUCLEOTIDE SEQUENCE [LARGE SCALE GENOMIC DNA]</scope>
    <source>
        <strain evidence="5 6">DSM 22418</strain>
    </source>
</reference>
<dbReference type="Proteomes" id="UP000192980">
    <property type="component" value="Unassembled WGS sequence"/>
</dbReference>
<dbReference type="Pfam" id="PF02311">
    <property type="entry name" value="AraC_binding"/>
    <property type="match status" value="1"/>
</dbReference>
<dbReference type="InterPro" id="IPR003313">
    <property type="entry name" value="AraC-bd"/>
</dbReference>
<evidence type="ECO:0000313" key="5">
    <source>
        <dbReference type="EMBL" id="SMG10996.1"/>
    </source>
</evidence>
<keyword evidence="1" id="KW-0805">Transcription regulation</keyword>
<dbReference type="InterPro" id="IPR014710">
    <property type="entry name" value="RmlC-like_jellyroll"/>
</dbReference>
<dbReference type="Gene3D" id="2.60.120.10">
    <property type="entry name" value="Jelly Rolls"/>
    <property type="match status" value="1"/>
</dbReference>
<dbReference type="SUPFAM" id="SSF51182">
    <property type="entry name" value="RmlC-like cupins"/>
    <property type="match status" value="1"/>
</dbReference>
<keyword evidence="3" id="KW-0804">Transcription</keyword>
<dbReference type="AlphaFoldDB" id="A0A1X7I8Q1"/>
<evidence type="ECO:0000313" key="6">
    <source>
        <dbReference type="Proteomes" id="UP000192980"/>
    </source>
</evidence>
<dbReference type="PANTHER" id="PTHR43280">
    <property type="entry name" value="ARAC-FAMILY TRANSCRIPTIONAL REGULATOR"/>
    <property type="match status" value="1"/>
</dbReference>
<dbReference type="InterPro" id="IPR018060">
    <property type="entry name" value="HTH_AraC"/>
</dbReference>
<dbReference type="SMART" id="SM00342">
    <property type="entry name" value="HTH_ARAC"/>
    <property type="match status" value="1"/>
</dbReference>